<keyword evidence="4 10" id="KW-0812">Transmembrane</keyword>
<dbReference type="OrthoDB" id="8011344at2759"/>
<dbReference type="GO" id="GO:0007165">
    <property type="term" value="P:signal transduction"/>
    <property type="evidence" value="ECO:0007669"/>
    <property type="project" value="UniProtKB-KW"/>
</dbReference>
<evidence type="ECO:0000256" key="10">
    <source>
        <dbReference type="RuleBase" id="RU351113"/>
    </source>
</evidence>
<dbReference type="InterPro" id="IPR004117">
    <property type="entry name" value="7tm6_olfct_rcpt"/>
</dbReference>
<evidence type="ECO:0000256" key="6">
    <source>
        <dbReference type="ARBA" id="ARBA00022989"/>
    </source>
</evidence>
<feature type="transmembrane region" description="Helical" evidence="10">
    <location>
        <begin position="118"/>
        <end position="141"/>
    </location>
</feature>
<name>A0A1S4JMA5_CULQU</name>
<keyword evidence="12" id="KW-1185">Reference proteome</keyword>
<keyword evidence="7 10" id="KW-0472">Membrane</keyword>
<protein>
    <recommendedName>
        <fullName evidence="10">Odorant receptor</fullName>
    </recommendedName>
</protein>
<comment type="subcellular location">
    <subcellularLocation>
        <location evidence="1 10">Cell membrane</location>
        <topology evidence="1 10">Multi-pass membrane protein</topology>
    </subcellularLocation>
</comment>
<dbReference type="GO" id="GO:0005886">
    <property type="term" value="C:plasma membrane"/>
    <property type="evidence" value="ECO:0007669"/>
    <property type="project" value="UniProtKB-SubCell"/>
</dbReference>
<evidence type="ECO:0000313" key="11">
    <source>
        <dbReference type="EnsemblMetazoa" id="CPIJ008413-PA"/>
    </source>
</evidence>
<dbReference type="VEuPathDB" id="VectorBase:CPIJ008413"/>
<dbReference type="GO" id="GO:0004984">
    <property type="term" value="F:olfactory receptor activity"/>
    <property type="evidence" value="ECO:0007669"/>
    <property type="project" value="InterPro"/>
</dbReference>
<feature type="transmembrane region" description="Helical" evidence="10">
    <location>
        <begin position="92"/>
        <end position="112"/>
    </location>
</feature>
<feature type="transmembrane region" description="Helical" evidence="10">
    <location>
        <begin position="348"/>
        <end position="368"/>
    </location>
</feature>
<keyword evidence="8 10" id="KW-0675">Receptor</keyword>
<dbReference type="GO" id="GO:0005549">
    <property type="term" value="F:odorant binding"/>
    <property type="evidence" value="ECO:0007669"/>
    <property type="project" value="InterPro"/>
</dbReference>
<keyword evidence="5 10" id="KW-0552">Olfaction</keyword>
<keyword evidence="6 10" id="KW-1133">Transmembrane helix</keyword>
<evidence type="ECO:0000256" key="1">
    <source>
        <dbReference type="ARBA" id="ARBA00004651"/>
    </source>
</evidence>
<accession>A0A1S4JMA5</accession>
<keyword evidence="9 10" id="KW-0807">Transducer</keyword>
<proteinExistence type="inferred from homology"/>
<evidence type="ECO:0000256" key="5">
    <source>
        <dbReference type="ARBA" id="ARBA00022725"/>
    </source>
</evidence>
<dbReference type="VEuPathDB" id="VectorBase:CQUJHB009334"/>
<evidence type="ECO:0000256" key="7">
    <source>
        <dbReference type="ARBA" id="ARBA00023136"/>
    </source>
</evidence>
<feature type="transmembrane region" description="Helical" evidence="10">
    <location>
        <begin position="322"/>
        <end position="342"/>
    </location>
</feature>
<evidence type="ECO:0000256" key="3">
    <source>
        <dbReference type="ARBA" id="ARBA00022606"/>
    </source>
</evidence>
<sequence>MAPVKRYASKQCLDGTPTDAEMYGTRTAFVLARKGGLLIPKLNGPPPPRTISTPPPARMATLPNLLQVMPSTLRLMELTGLWGSPKLIHRFVLMYCYGLLVMLLPRFVFGVGSEDVSAIIKSLAEVIFLVSIFVPTLIFAAKLRGLERVVRGLGDIFREASNDDQSSECYDLIVKQNVKIEKFFNFLTIYMKFAAFGYCLPSIMITYWRYFTNDGTSPVIFILPMEQEFYGLQIRTNLVHYHIFMVFSLLAYMVCSYFTLVKLTLPLFMLRYSSMTYRLVAVRIRNLSVPEMTADDLKKVIELHRKAFEVTELIEEMCHIPVALEFLTCVLLWCLVMFYTSTTMGYDLFSILIVVLSSLVEAFGYAYLGSELSEQAEKVGVACYDLPWYVNCSKELKGAFQLMIQRSQKILRLSYSYYLILKDLLDAF</sequence>
<dbReference type="PANTHER" id="PTHR21137:SF35">
    <property type="entry name" value="ODORANT RECEPTOR 19A-RELATED"/>
    <property type="match status" value="1"/>
</dbReference>
<dbReference type="PANTHER" id="PTHR21137">
    <property type="entry name" value="ODORANT RECEPTOR"/>
    <property type="match status" value="1"/>
</dbReference>
<reference evidence="11" key="1">
    <citation type="submission" date="2020-05" db="UniProtKB">
        <authorList>
            <consortium name="EnsemblMetazoa"/>
        </authorList>
    </citation>
    <scope>IDENTIFICATION</scope>
    <source>
        <strain evidence="11">JHB</strain>
    </source>
</reference>
<dbReference type="InParanoid" id="A0A1S4JMA5"/>
<dbReference type="EnsemblMetazoa" id="CPIJ008413-RA">
    <property type="protein sequence ID" value="CPIJ008413-PA"/>
    <property type="gene ID" value="CPIJ008413"/>
</dbReference>
<comment type="similarity">
    <text evidence="10">Belongs to the insect chemoreceptor superfamily. Heteromeric odorant receptor channel (TC 1.A.69) family.</text>
</comment>
<organism evidence="11 12">
    <name type="scientific">Culex quinquefasciatus</name>
    <name type="common">Southern house mosquito</name>
    <name type="synonym">Culex pungens</name>
    <dbReference type="NCBI Taxonomy" id="7176"/>
    <lineage>
        <taxon>Eukaryota</taxon>
        <taxon>Metazoa</taxon>
        <taxon>Ecdysozoa</taxon>
        <taxon>Arthropoda</taxon>
        <taxon>Hexapoda</taxon>
        <taxon>Insecta</taxon>
        <taxon>Pterygota</taxon>
        <taxon>Neoptera</taxon>
        <taxon>Endopterygota</taxon>
        <taxon>Diptera</taxon>
        <taxon>Nematocera</taxon>
        <taxon>Culicoidea</taxon>
        <taxon>Culicidae</taxon>
        <taxon>Culicinae</taxon>
        <taxon>Culicini</taxon>
        <taxon>Culex</taxon>
        <taxon>Culex</taxon>
    </lineage>
</organism>
<evidence type="ECO:0000256" key="8">
    <source>
        <dbReference type="ARBA" id="ARBA00023170"/>
    </source>
</evidence>
<evidence type="ECO:0000256" key="4">
    <source>
        <dbReference type="ARBA" id="ARBA00022692"/>
    </source>
</evidence>
<dbReference type="Proteomes" id="UP000002320">
    <property type="component" value="Unassembled WGS sequence"/>
</dbReference>
<dbReference type="AlphaFoldDB" id="A0A1S4JMA5"/>
<evidence type="ECO:0000256" key="2">
    <source>
        <dbReference type="ARBA" id="ARBA00022475"/>
    </source>
</evidence>
<evidence type="ECO:0000256" key="9">
    <source>
        <dbReference type="ARBA" id="ARBA00023224"/>
    </source>
</evidence>
<comment type="caution">
    <text evidence="10">Lacks conserved residue(s) required for the propagation of feature annotation.</text>
</comment>
<evidence type="ECO:0000313" key="12">
    <source>
        <dbReference type="Proteomes" id="UP000002320"/>
    </source>
</evidence>
<keyword evidence="2" id="KW-1003">Cell membrane</keyword>
<dbReference type="Pfam" id="PF02949">
    <property type="entry name" value="7tm_6"/>
    <property type="match status" value="1"/>
</dbReference>
<feature type="transmembrane region" description="Helical" evidence="10">
    <location>
        <begin position="239"/>
        <end position="261"/>
    </location>
</feature>
<keyword evidence="3 10" id="KW-0716">Sensory transduction</keyword>
<feature type="transmembrane region" description="Helical" evidence="10">
    <location>
        <begin position="183"/>
        <end position="208"/>
    </location>
</feature>